<accession>A0A6S6S686</accession>
<reference evidence="1" key="1">
    <citation type="submission" date="2020-01" db="EMBL/GenBank/DDBJ databases">
        <authorList>
            <person name="Meier V. D."/>
            <person name="Meier V D."/>
        </authorList>
    </citation>
    <scope>NUCLEOTIDE SEQUENCE</scope>
    <source>
        <strain evidence="1">HLG_WM_MAG_12</strain>
    </source>
</reference>
<name>A0A6S6S686_9BACT</name>
<dbReference type="EMBL" id="CACVAW010000006">
    <property type="protein sequence ID" value="CAA6801766.1"/>
    <property type="molecule type" value="Genomic_DNA"/>
</dbReference>
<organism evidence="1">
    <name type="scientific">uncultured Campylobacterales bacterium</name>
    <dbReference type="NCBI Taxonomy" id="352960"/>
    <lineage>
        <taxon>Bacteria</taxon>
        <taxon>Pseudomonadati</taxon>
        <taxon>Campylobacterota</taxon>
        <taxon>Epsilonproteobacteria</taxon>
        <taxon>Campylobacterales</taxon>
        <taxon>environmental samples</taxon>
    </lineage>
</organism>
<dbReference type="AlphaFoldDB" id="A0A6S6S686"/>
<proteinExistence type="predicted"/>
<protein>
    <submittedName>
        <fullName evidence="1">Uncharacterized protein</fullName>
    </submittedName>
</protein>
<evidence type="ECO:0000313" key="1">
    <source>
        <dbReference type="EMBL" id="CAA6801766.1"/>
    </source>
</evidence>
<sequence>MRISDFARITSSEIVNTGDIDSFEGISFDSTRISRQNLYIHKSTDNQALKKAVENLCYAVLFIEDIPILDDQIAWIKTDNITKSLISFIKYKNLNSRLIYLDDICFDIIKSICIDKDITFVEGDLTKVFNKTINSEDKITNIKELSSISNNIESKNNVKIEIIKKSLFSTVINYKDTLFDIAMPYIYIPKLIFCISLLEDMGLKYDISNCTLEKCFKIVFVDNRLNIKKYGSTSKAIIFQQDEFFDESREYLETYAKWANIDYIRSSSNSLSNNFNYVLTTLDIDEFFKAFNKNTQIEKNLFTL</sequence>
<gene>
    <name evidence="1" type="ORF">HELGO_WM30275</name>
</gene>